<accession>A0ABT7ASK4</accession>
<feature type="coiled-coil region" evidence="8">
    <location>
        <begin position="39"/>
        <end position="73"/>
    </location>
</feature>
<evidence type="ECO:0000256" key="8">
    <source>
        <dbReference type="SAM" id="Coils"/>
    </source>
</evidence>
<dbReference type="PROSITE" id="PS50125">
    <property type="entry name" value="GUANYLATE_CYCLASE_2"/>
    <property type="match status" value="1"/>
</dbReference>
<keyword evidence="8" id="KW-0175">Coiled coil</keyword>
<evidence type="ECO:0000313" key="13">
    <source>
        <dbReference type="Proteomes" id="UP001235303"/>
    </source>
</evidence>
<comment type="similarity">
    <text evidence="7">Belongs to the adenylyl cyclase class-4/guanylyl cyclase family.</text>
</comment>
<comment type="subcellular location">
    <subcellularLocation>
        <location evidence="1">Membrane</location>
    </subcellularLocation>
</comment>
<dbReference type="PANTHER" id="PTHR11920:SF335">
    <property type="entry name" value="GUANYLATE CYCLASE"/>
    <property type="match status" value="1"/>
</dbReference>
<keyword evidence="6 7" id="KW-0456">Lyase</keyword>
<dbReference type="SUPFAM" id="SSF55785">
    <property type="entry name" value="PYP-like sensor domain (PAS domain)"/>
    <property type="match status" value="4"/>
</dbReference>
<dbReference type="InterPro" id="IPR001610">
    <property type="entry name" value="PAC"/>
</dbReference>
<dbReference type="RefSeq" id="WP_283753643.1">
    <property type="nucleotide sequence ID" value="NZ_JAQOSP010000073.1"/>
</dbReference>
<evidence type="ECO:0000259" key="10">
    <source>
        <dbReference type="PROSITE" id="PS50113"/>
    </source>
</evidence>
<comment type="caution">
    <text evidence="12">The sequence shown here is derived from an EMBL/GenBank/DDBJ whole genome shotgun (WGS) entry which is preliminary data.</text>
</comment>
<keyword evidence="13" id="KW-1185">Reference proteome</keyword>
<dbReference type="InterPro" id="IPR035965">
    <property type="entry name" value="PAS-like_dom_sf"/>
</dbReference>
<keyword evidence="5" id="KW-0472">Membrane</keyword>
<dbReference type="CDD" id="cd07302">
    <property type="entry name" value="CHD"/>
    <property type="match status" value="1"/>
</dbReference>
<dbReference type="PROSITE" id="PS00452">
    <property type="entry name" value="GUANYLATE_CYCLASE_1"/>
    <property type="match status" value="1"/>
</dbReference>
<feature type="domain" description="PAS" evidence="9">
    <location>
        <begin position="239"/>
        <end position="309"/>
    </location>
</feature>
<keyword evidence="2" id="KW-0812">Transmembrane</keyword>
<dbReference type="InterPro" id="IPR000700">
    <property type="entry name" value="PAS-assoc_C"/>
</dbReference>
<dbReference type="Proteomes" id="UP001235303">
    <property type="component" value="Unassembled WGS sequence"/>
</dbReference>
<feature type="domain" description="PAC" evidence="10">
    <location>
        <begin position="622"/>
        <end position="674"/>
    </location>
</feature>
<reference evidence="12 13" key="1">
    <citation type="submission" date="2023-01" db="EMBL/GenBank/DDBJ databases">
        <title>Novel diversity within Roseofilum (Cyanobacteria; Desertifilaceae) from marine benthic mats with descriptions of four novel species.</title>
        <authorList>
            <person name="Wang Y."/>
            <person name="Berthold D.E."/>
            <person name="Hu J."/>
            <person name="Lefler F.W."/>
            <person name="Laughinghouse H.D. IV."/>
        </authorList>
    </citation>
    <scope>NUCLEOTIDE SEQUENCE [LARGE SCALE GENOMIC DNA]</scope>
    <source>
        <strain evidence="12 13">BLCC-M154</strain>
    </source>
</reference>
<dbReference type="InterPro" id="IPR000014">
    <property type="entry name" value="PAS"/>
</dbReference>
<name>A0ABT7ASK4_9CYAN</name>
<dbReference type="NCBIfam" id="TIGR00229">
    <property type="entry name" value="sensory_box"/>
    <property type="match status" value="3"/>
</dbReference>
<evidence type="ECO:0000256" key="6">
    <source>
        <dbReference type="ARBA" id="ARBA00023239"/>
    </source>
</evidence>
<evidence type="ECO:0000256" key="1">
    <source>
        <dbReference type="ARBA" id="ARBA00004370"/>
    </source>
</evidence>
<gene>
    <name evidence="12" type="ORF">PMG71_10640</name>
</gene>
<keyword evidence="4" id="KW-1133">Transmembrane helix</keyword>
<dbReference type="Gene3D" id="3.30.70.1230">
    <property type="entry name" value="Nucleotide cyclase"/>
    <property type="match status" value="1"/>
</dbReference>
<protein>
    <submittedName>
        <fullName evidence="12">Adenylate/guanylate cyclase domain-containing protein</fullName>
    </submittedName>
</protein>
<evidence type="ECO:0000256" key="7">
    <source>
        <dbReference type="RuleBase" id="RU000405"/>
    </source>
</evidence>
<dbReference type="CDD" id="cd00130">
    <property type="entry name" value="PAS"/>
    <property type="match status" value="3"/>
</dbReference>
<dbReference type="SMART" id="SM00086">
    <property type="entry name" value="PAC"/>
    <property type="match status" value="3"/>
</dbReference>
<dbReference type="InterPro" id="IPR050401">
    <property type="entry name" value="Cyclic_nucleotide_synthase"/>
</dbReference>
<evidence type="ECO:0000256" key="2">
    <source>
        <dbReference type="ARBA" id="ARBA00022692"/>
    </source>
</evidence>
<evidence type="ECO:0000259" key="11">
    <source>
        <dbReference type="PROSITE" id="PS50125"/>
    </source>
</evidence>
<dbReference type="EMBL" id="JAQOSP010000073">
    <property type="protein sequence ID" value="MDJ1169884.1"/>
    <property type="molecule type" value="Genomic_DNA"/>
</dbReference>
<dbReference type="SMART" id="SM00044">
    <property type="entry name" value="CYCc"/>
    <property type="match status" value="1"/>
</dbReference>
<dbReference type="Gene3D" id="3.30.450.20">
    <property type="entry name" value="PAS domain"/>
    <property type="match status" value="4"/>
</dbReference>
<dbReference type="Pfam" id="PF08448">
    <property type="entry name" value="PAS_4"/>
    <property type="match status" value="2"/>
</dbReference>
<evidence type="ECO:0000259" key="9">
    <source>
        <dbReference type="PROSITE" id="PS50112"/>
    </source>
</evidence>
<feature type="domain" description="PAC" evidence="10">
    <location>
        <begin position="314"/>
        <end position="366"/>
    </location>
</feature>
<dbReference type="PROSITE" id="PS50112">
    <property type="entry name" value="PAS"/>
    <property type="match status" value="3"/>
</dbReference>
<dbReference type="Pfam" id="PF13426">
    <property type="entry name" value="PAS_9"/>
    <property type="match status" value="2"/>
</dbReference>
<sequence length="885" mass="100515">MSSKPIGVADTNPINPKNMMHRSLEVSVHVGLSPKYQPMRDHDKTKEELVQELVSLRQQVGNLQDRLRSTQADWERRWEKTESELKAEVDARTAALKESNDQFVAEIAERYQTLHALRTAKDQLEAILEAVPGTVSWISHDLRYLGVNRHLAEIFNLPSEEFSGKPLGFLGSSDGFDGFVQDFFASDAQEAFREVAMRIKGEHRIFLIVAQKYDNNQAAFTVGIDITERKQAEEALREAENKYRTIFENAVEGIFQMTPDGRYLSANPALARIYGYASPEELKNTLINVQDRLYINPQQRQEFINLLQQYDSVVGFESQIRRLDGELTWISENGRAVRDDRGNLLYYEGTVEDITERKQAEEQLWRLNEELEQRVEERTVELKQAVDQLTVEVAERERVEAALRVSEAELRALFAAMTDIITVFDAEGRFMRVVSTNSETLFSPTADRMGKTVYDVFPPEQAEIFAQQIQRVVETGQTMNLEYSLPVALMPGVAEEDQEFFSQEIGENEDNQVWFAASVSPMPDNCVIWVARNITERKRVVDAMRAAEEKYRSIFENAAEGIFQLTPDGKYLSANPALARMYGYASPEELMARLENVGTNLYVDRGRRQEFMMLIEQENGVSNFESQVYRQDRTVIWTSENARGVWDDEGNLLFCEGTVEDITKRKEAEAALRAEQQKSEQLLLNVLPGAIAQRLKQEQHAIADRFDEVTILFADIVGFTRMSSGISATQLVNLLNDIFSRFDELAQVHGVEKIKTIGDSYMVVSGIPTPRGDHAEAIAQMALEMQREISKFRQPNGQPLQLRIGMSTGPVVAGVIGVAKFIYDLWGDAVNVASRMESLGVPGKIQVTQATYEQLKHRYLFEKRGDIQVKGKGMMTTYWLIGTGY</sequence>
<evidence type="ECO:0000256" key="4">
    <source>
        <dbReference type="ARBA" id="ARBA00022989"/>
    </source>
</evidence>
<dbReference type="Pfam" id="PF00211">
    <property type="entry name" value="Guanylate_cyc"/>
    <property type="match status" value="1"/>
</dbReference>
<dbReference type="PANTHER" id="PTHR11920">
    <property type="entry name" value="GUANYLYL CYCLASE"/>
    <property type="match status" value="1"/>
</dbReference>
<dbReference type="SMART" id="SM00091">
    <property type="entry name" value="PAS"/>
    <property type="match status" value="4"/>
</dbReference>
<feature type="coiled-coil region" evidence="8">
    <location>
        <begin position="357"/>
        <end position="411"/>
    </location>
</feature>
<evidence type="ECO:0000256" key="3">
    <source>
        <dbReference type="ARBA" id="ARBA00022741"/>
    </source>
</evidence>
<keyword evidence="3" id="KW-0547">Nucleotide-binding</keyword>
<feature type="domain" description="PAS" evidence="9">
    <location>
        <begin position="547"/>
        <end position="588"/>
    </location>
</feature>
<dbReference type="SUPFAM" id="SSF55073">
    <property type="entry name" value="Nucleotide cyclase"/>
    <property type="match status" value="1"/>
</dbReference>
<dbReference type="InterPro" id="IPR013656">
    <property type="entry name" value="PAS_4"/>
</dbReference>
<feature type="domain" description="Guanylate cyclase" evidence="11">
    <location>
        <begin position="710"/>
        <end position="837"/>
    </location>
</feature>
<evidence type="ECO:0000256" key="5">
    <source>
        <dbReference type="ARBA" id="ARBA00023136"/>
    </source>
</evidence>
<evidence type="ECO:0000313" key="12">
    <source>
        <dbReference type="EMBL" id="MDJ1169884.1"/>
    </source>
</evidence>
<feature type="domain" description="PAS" evidence="9">
    <location>
        <begin position="406"/>
        <end position="476"/>
    </location>
</feature>
<dbReference type="InterPro" id="IPR001054">
    <property type="entry name" value="A/G_cyclase"/>
</dbReference>
<dbReference type="PROSITE" id="PS50113">
    <property type="entry name" value="PAC"/>
    <property type="match status" value="2"/>
</dbReference>
<dbReference type="InterPro" id="IPR018297">
    <property type="entry name" value="A/G_cyclase_CS"/>
</dbReference>
<proteinExistence type="inferred from homology"/>
<dbReference type="InterPro" id="IPR029787">
    <property type="entry name" value="Nucleotide_cyclase"/>
</dbReference>
<organism evidence="12 13">
    <name type="scientific">Roseofilum acuticapitatum BLCC-M154</name>
    <dbReference type="NCBI Taxonomy" id="3022444"/>
    <lineage>
        <taxon>Bacteria</taxon>
        <taxon>Bacillati</taxon>
        <taxon>Cyanobacteriota</taxon>
        <taxon>Cyanophyceae</taxon>
        <taxon>Desertifilales</taxon>
        <taxon>Desertifilaceae</taxon>
        <taxon>Roseofilum</taxon>
        <taxon>Roseofilum acuticapitatum</taxon>
    </lineage>
</organism>